<dbReference type="Pfam" id="PF00570">
    <property type="entry name" value="HRDC"/>
    <property type="match status" value="1"/>
</dbReference>
<dbReference type="Proteomes" id="UP001199916">
    <property type="component" value="Unassembled WGS sequence"/>
</dbReference>
<dbReference type="Gene3D" id="1.10.150.80">
    <property type="entry name" value="HRDC domain"/>
    <property type="match status" value="1"/>
</dbReference>
<dbReference type="SUPFAM" id="SSF47819">
    <property type="entry name" value="HRDC-like"/>
    <property type="match status" value="1"/>
</dbReference>
<accession>A0ABS8YLE4</accession>
<protein>
    <submittedName>
        <fullName evidence="2">HRDC domain-containing protein</fullName>
    </submittedName>
</protein>
<evidence type="ECO:0000313" key="3">
    <source>
        <dbReference type="Proteomes" id="UP001199916"/>
    </source>
</evidence>
<dbReference type="EMBL" id="JAJNBZ010000023">
    <property type="protein sequence ID" value="MCE5172019.1"/>
    <property type="molecule type" value="Genomic_DNA"/>
</dbReference>
<dbReference type="InterPro" id="IPR002121">
    <property type="entry name" value="HRDC_dom"/>
</dbReference>
<evidence type="ECO:0000313" key="2">
    <source>
        <dbReference type="EMBL" id="MCE5172019.1"/>
    </source>
</evidence>
<feature type="domain" description="HRDC" evidence="1">
    <location>
        <begin position="119"/>
        <end position="199"/>
    </location>
</feature>
<reference evidence="2 3" key="1">
    <citation type="submission" date="2021-11" db="EMBL/GenBank/DDBJ databases">
        <title>Draft genome sequence of Paenibacillus profundus YoMME, a new Gram-positive bacteria with exoelectrogenic properties.</title>
        <authorList>
            <person name="Hubenova Y."/>
            <person name="Hubenova E."/>
            <person name="Manasiev Y."/>
            <person name="Peykov S."/>
            <person name="Mitov M."/>
        </authorList>
    </citation>
    <scope>NUCLEOTIDE SEQUENCE [LARGE SCALE GENOMIC DNA]</scope>
    <source>
        <strain evidence="2 3">YoMME</strain>
    </source>
</reference>
<dbReference type="InterPro" id="IPR044876">
    <property type="entry name" value="HRDC_dom_sf"/>
</dbReference>
<comment type="caution">
    <text evidence="2">The sequence shown here is derived from an EMBL/GenBank/DDBJ whole genome shotgun (WGS) entry which is preliminary data.</text>
</comment>
<gene>
    <name evidence="2" type="ORF">LQV63_22305</name>
</gene>
<organism evidence="2 3">
    <name type="scientific">Paenibacillus profundus</name>
    <dbReference type="NCBI Taxonomy" id="1173085"/>
    <lineage>
        <taxon>Bacteria</taxon>
        <taxon>Bacillati</taxon>
        <taxon>Bacillota</taxon>
        <taxon>Bacilli</taxon>
        <taxon>Bacillales</taxon>
        <taxon>Paenibacillaceae</taxon>
        <taxon>Paenibacillus</taxon>
    </lineage>
</organism>
<proteinExistence type="predicted"/>
<evidence type="ECO:0000259" key="1">
    <source>
        <dbReference type="PROSITE" id="PS50967"/>
    </source>
</evidence>
<name>A0ABS8YLE4_9BACL</name>
<dbReference type="SMART" id="SM00341">
    <property type="entry name" value="HRDC"/>
    <property type="match status" value="1"/>
</dbReference>
<dbReference type="RefSeq" id="WP_233698321.1">
    <property type="nucleotide sequence ID" value="NZ_JAJNBZ010000023.1"/>
</dbReference>
<dbReference type="InterPro" id="IPR010997">
    <property type="entry name" value="HRDC-like_sf"/>
</dbReference>
<dbReference type="PROSITE" id="PS50967">
    <property type="entry name" value="HRDC"/>
    <property type="match status" value="1"/>
</dbReference>
<sequence length="353" mass="41051">MQVVWTARFDCQEGASTDGRKAKSKAKKEADAAIRSQQGLVTVGEEEGKWIVLWEVDGGASEVWFEGSIWAEMRAALRGGLAQLLSSGYRMVLGFVPDTDIHERRMKERQEWVNCYAQLYAKEEVYEQLAKWRREMASRLKRAPYWVATNRMLRLVSAFLPHTLEELKQLPGFGEIKIQSFGDDIVEITKQYERSTTFPLEWVQAAITEQQFAQWIYSEWEAKQRDELTKLTERRKLLEGIQQGQTLLQLMELLRIDRRELIMRIEKLEREGYQVETLVEAELASMPREERQAIDMAFVELGDEYLKPVYIKAFGEAALEQATASVQANYERIRLLRLLHRCQKHAPADRQVS</sequence>
<keyword evidence="3" id="KW-1185">Reference proteome</keyword>